<comment type="caution">
    <text evidence="3">The sequence shown here is derived from an EMBL/GenBank/DDBJ whole genome shotgun (WGS) entry which is preliminary data.</text>
</comment>
<evidence type="ECO:0000259" key="2">
    <source>
        <dbReference type="Pfam" id="PF14577"/>
    </source>
</evidence>
<dbReference type="Proteomes" id="UP001630127">
    <property type="component" value="Unassembled WGS sequence"/>
</dbReference>
<accession>A0ABD2YZG9</accession>
<evidence type="ECO:0008006" key="5">
    <source>
        <dbReference type="Google" id="ProtNLM"/>
    </source>
</evidence>
<dbReference type="InterPro" id="IPR027944">
    <property type="entry name" value="SEO_C"/>
</dbReference>
<proteinExistence type="predicted"/>
<dbReference type="InterPro" id="IPR027942">
    <property type="entry name" value="SEO_N"/>
</dbReference>
<feature type="domain" description="Sieve element occlusion N-terminal" evidence="1">
    <location>
        <begin position="26"/>
        <end position="314"/>
    </location>
</feature>
<dbReference type="PANTHER" id="PTHR33232">
    <property type="entry name" value="PROTEIN SIEVE ELEMENT OCCLUSION B-LIKE"/>
    <property type="match status" value="1"/>
</dbReference>
<dbReference type="Pfam" id="PF14576">
    <property type="entry name" value="SEO_N"/>
    <property type="match status" value="1"/>
</dbReference>
<reference evidence="3 4" key="1">
    <citation type="submission" date="2024-11" db="EMBL/GenBank/DDBJ databases">
        <title>A near-complete genome assembly of Cinchona calisaya.</title>
        <authorList>
            <person name="Lian D.C."/>
            <person name="Zhao X.W."/>
            <person name="Wei L."/>
        </authorList>
    </citation>
    <scope>NUCLEOTIDE SEQUENCE [LARGE SCALE GENOMIC DNA]</scope>
    <source>
        <tissue evidence="3">Nenye</tissue>
    </source>
</reference>
<protein>
    <recommendedName>
        <fullName evidence="5">Protein SIEVE ELEMENT OCCLUSION B-like</fullName>
    </recommendedName>
</protein>
<evidence type="ECO:0000313" key="4">
    <source>
        <dbReference type="Proteomes" id="UP001630127"/>
    </source>
</evidence>
<dbReference type="EMBL" id="JBJUIK010000011">
    <property type="protein sequence ID" value="KAL3512661.1"/>
    <property type="molecule type" value="Genomic_DNA"/>
</dbReference>
<dbReference type="AlphaFoldDB" id="A0ABD2YZG9"/>
<dbReference type="Pfam" id="PF14577">
    <property type="entry name" value="SEO_C"/>
    <property type="match status" value="1"/>
</dbReference>
<organism evidence="3 4">
    <name type="scientific">Cinchona calisaya</name>
    <dbReference type="NCBI Taxonomy" id="153742"/>
    <lineage>
        <taxon>Eukaryota</taxon>
        <taxon>Viridiplantae</taxon>
        <taxon>Streptophyta</taxon>
        <taxon>Embryophyta</taxon>
        <taxon>Tracheophyta</taxon>
        <taxon>Spermatophyta</taxon>
        <taxon>Magnoliopsida</taxon>
        <taxon>eudicotyledons</taxon>
        <taxon>Gunneridae</taxon>
        <taxon>Pentapetalae</taxon>
        <taxon>asterids</taxon>
        <taxon>lamiids</taxon>
        <taxon>Gentianales</taxon>
        <taxon>Rubiaceae</taxon>
        <taxon>Cinchonoideae</taxon>
        <taxon>Cinchoneae</taxon>
        <taxon>Cinchona</taxon>
    </lineage>
</organism>
<name>A0ABD2YZG9_9GENT</name>
<sequence length="708" mass="80294">MATTTANQLAGKKQMIMRDRRMISLSDDTVMTKQIQATHAPDGRELEVKPILHVIEAILHHVSPGIDGVINGTHHEDVDARLDDKVALAGTEGIFDGLAYMIHKISCELSCKCLGGGDAHATTMAILNMISSYTWDAKVVLSLGAFAVHYGEFWLIAKLFATNPLAKSVAILKQLPDIIEHSNALKTRFDAINNLIKAMLDVTKCVVELRGLPGKYIPDDTPVMAIALAHIPTAVYWTIKSMVACSSLITSLLGMSYEVIGSTTETWELSSLAHKLSSIHGHLKTQLENCYLHIAEVHQAEYFQMLVYLFETTHFDNLKILKALIYNKDDLQPLEIGSSKTRVNVEVLRRKTVLLLISDLDLSLEELPVLTRIYQEAQSRPEFQYEIVWLPIVDRSQTLNEGHDQKFKQMQSSMPWHTLHHPSLLEPAVTKYIKEVWHFEKKMMLVVLDPQAKVVCPNALHMVWIWGNIAYPFTLFKEEQLWKEETWRLKLLVDDIDRSILEWIAEEKFICLYGGENIEWMRRFTTAARNVANAASIKLEMIYVGMKNSKERVRKINSTITMENLGHCLSDPTDVWYFWTRVESMLYSKIQHGKTIHNDKIMQEVTTILSFDGSDQGWALISRGTVEMARAKADTMLTSLTDYATWEGDAKQKGFITALNEYLQRIHTPGHCNKLILPGIAGGIPELVVCAECGRPMDKFFMYRCCID</sequence>
<feature type="domain" description="Sieve element occlusion C-terminal" evidence="2">
    <location>
        <begin position="477"/>
        <end position="706"/>
    </location>
</feature>
<keyword evidence="4" id="KW-1185">Reference proteome</keyword>
<dbReference type="PANTHER" id="PTHR33232:SF12">
    <property type="entry name" value="PROTEIN SIEVE ELEMENT OCCLUSION B-LIKE"/>
    <property type="match status" value="1"/>
</dbReference>
<evidence type="ECO:0000313" key="3">
    <source>
        <dbReference type="EMBL" id="KAL3512661.1"/>
    </source>
</evidence>
<gene>
    <name evidence="3" type="ORF">ACH5RR_025378</name>
</gene>
<evidence type="ECO:0000259" key="1">
    <source>
        <dbReference type="Pfam" id="PF14576"/>
    </source>
</evidence>
<dbReference type="InterPro" id="IPR039299">
    <property type="entry name" value="SEOA"/>
</dbReference>